<dbReference type="Gene3D" id="3.40.50.10840">
    <property type="entry name" value="Putative sugar-binding, N-terminal domain"/>
    <property type="match status" value="1"/>
</dbReference>
<gene>
    <name evidence="9" type="ORF">AWB69_07528</name>
</gene>
<dbReference type="InterPro" id="IPR037051">
    <property type="entry name" value="4-carb_acid_sugar_kinase_N_sf"/>
</dbReference>
<dbReference type="SUPFAM" id="SSF142764">
    <property type="entry name" value="YgbK-like"/>
    <property type="match status" value="1"/>
</dbReference>
<dbReference type="Pfam" id="PF07005">
    <property type="entry name" value="SBD_N"/>
    <property type="match status" value="1"/>
</dbReference>
<evidence type="ECO:0000313" key="9">
    <source>
        <dbReference type="EMBL" id="SAL66533.1"/>
    </source>
</evidence>
<feature type="domain" description="Four-carbon acid sugar kinase N-terminal" evidence="7">
    <location>
        <begin position="16"/>
        <end position="254"/>
    </location>
</feature>
<dbReference type="OrthoDB" id="191465at2"/>
<evidence type="ECO:0000256" key="2">
    <source>
        <dbReference type="ARBA" id="ARBA00022679"/>
    </source>
</evidence>
<accession>A0A158JDE8</accession>
<comment type="similarity">
    <text evidence="1">Belongs to the four-carbon acid sugar kinase family.</text>
</comment>
<name>A0A158JDE8_9BURK</name>
<dbReference type="RefSeq" id="WP_062091682.1">
    <property type="nucleotide sequence ID" value="NZ_FCOK02000079.1"/>
</dbReference>
<evidence type="ECO:0000256" key="5">
    <source>
        <dbReference type="ARBA" id="ARBA00022840"/>
    </source>
</evidence>
<dbReference type="Proteomes" id="UP000054683">
    <property type="component" value="Unassembled WGS sequence"/>
</dbReference>
<evidence type="ECO:0000256" key="3">
    <source>
        <dbReference type="ARBA" id="ARBA00022741"/>
    </source>
</evidence>
<dbReference type="InterPro" id="IPR042213">
    <property type="entry name" value="NBD_C_sf"/>
</dbReference>
<keyword evidence="4 9" id="KW-0418">Kinase</keyword>
<dbReference type="GO" id="GO:0016301">
    <property type="term" value="F:kinase activity"/>
    <property type="evidence" value="ECO:0007669"/>
    <property type="project" value="UniProtKB-KW"/>
</dbReference>
<feature type="domain" description="Four-carbon acid sugar kinase nucleotide binding" evidence="8">
    <location>
        <begin position="278"/>
        <end position="447"/>
    </location>
</feature>
<dbReference type="AlphaFoldDB" id="A0A158JDE8"/>
<sequence length="458" mass="49283">MRVTSTQERLDGAPFAFYGDDFTGAAANLLEFHRKGMRGMLFVQTPSRELWAQATKDLDVAGVAGIARSLPPPAMVAEIRPAFELFKAAGARIVQYKICATFDSSPAQGSFGAVLELAQQCFGSQNVPIVAAHPNFGRYTAFGNHFAAYRGDVYRLDRHPSMASHPATPMHEADLRTHLARQTTLPVGLCDFTMLRSKSIDELVARLAEHGAMTATVFDALEDADLRKIAHAIWDASAHRPMFTLASHGLAAGLAAHLGEEPAAGAQGTPQRPVDSIVVLSGSCTPHTAAQIDYAKAQGWRTVRLSLEELAARGEDEFADMLALDVCESLARKQSIVIYTAAGPDDATLRAGSTVFERMRAESSAVIGGLYGTVLRRVAARRRLSRFVVAGGDTSSQTMRRLGIDALSVDAINPESQDALMHIHAADPALNGAQVLLKAGQNGADNHFVLAREGRQWR</sequence>
<proteinExistence type="inferred from homology"/>
<dbReference type="GO" id="GO:0005524">
    <property type="term" value="F:ATP binding"/>
    <property type="evidence" value="ECO:0007669"/>
    <property type="project" value="UniProtKB-KW"/>
</dbReference>
<reference evidence="9 10" key="1">
    <citation type="submission" date="2016-01" db="EMBL/GenBank/DDBJ databases">
        <authorList>
            <person name="Oliw E.H."/>
        </authorList>
    </citation>
    <scope>NUCLEOTIDE SEQUENCE [LARGE SCALE GENOMIC DNA]</scope>
    <source>
        <strain evidence="9">LMG 27134</strain>
    </source>
</reference>
<keyword evidence="5" id="KW-0067">ATP-binding</keyword>
<keyword evidence="3" id="KW-0547">Nucleotide-binding</keyword>
<dbReference type="Gene3D" id="3.40.980.20">
    <property type="entry name" value="Four-carbon acid sugar kinase, nucleotide binding domain"/>
    <property type="match status" value="1"/>
</dbReference>
<dbReference type="InterPro" id="IPR031475">
    <property type="entry name" value="NBD_C"/>
</dbReference>
<organism evidence="9 10">
    <name type="scientific">Caballeronia udeis</name>
    <dbReference type="NCBI Taxonomy" id="1232866"/>
    <lineage>
        <taxon>Bacteria</taxon>
        <taxon>Pseudomonadati</taxon>
        <taxon>Pseudomonadota</taxon>
        <taxon>Betaproteobacteria</taxon>
        <taxon>Burkholderiales</taxon>
        <taxon>Burkholderiaceae</taxon>
        <taxon>Caballeronia</taxon>
    </lineage>
</organism>
<evidence type="ECO:0000313" key="10">
    <source>
        <dbReference type="Proteomes" id="UP000054683"/>
    </source>
</evidence>
<keyword evidence="6" id="KW-0119">Carbohydrate metabolism</keyword>
<evidence type="ECO:0000256" key="1">
    <source>
        <dbReference type="ARBA" id="ARBA00005715"/>
    </source>
</evidence>
<dbReference type="Pfam" id="PF17042">
    <property type="entry name" value="NBD_C"/>
    <property type="match status" value="1"/>
</dbReference>
<protein>
    <submittedName>
        <fullName evidence="9">HPr kinase</fullName>
    </submittedName>
</protein>
<evidence type="ECO:0000259" key="7">
    <source>
        <dbReference type="Pfam" id="PF07005"/>
    </source>
</evidence>
<dbReference type="EMBL" id="FCOK02000079">
    <property type="protein sequence ID" value="SAL66533.1"/>
    <property type="molecule type" value="Genomic_DNA"/>
</dbReference>
<evidence type="ECO:0000259" key="8">
    <source>
        <dbReference type="Pfam" id="PF17042"/>
    </source>
</evidence>
<keyword evidence="2" id="KW-0808">Transferase</keyword>
<evidence type="ECO:0000256" key="6">
    <source>
        <dbReference type="ARBA" id="ARBA00023277"/>
    </source>
</evidence>
<dbReference type="InterPro" id="IPR010737">
    <property type="entry name" value="4-carb_acid_sugar_kinase_N"/>
</dbReference>
<evidence type="ECO:0000256" key="4">
    <source>
        <dbReference type="ARBA" id="ARBA00022777"/>
    </source>
</evidence>